<name>A0A0C3EBJ2_9AGAM</name>
<feature type="compositionally biased region" description="Low complexity" evidence="1">
    <location>
        <begin position="126"/>
        <end position="138"/>
    </location>
</feature>
<protein>
    <submittedName>
        <fullName evidence="2">Uncharacterized protein</fullName>
    </submittedName>
</protein>
<dbReference type="Proteomes" id="UP000053989">
    <property type="component" value="Unassembled WGS sequence"/>
</dbReference>
<dbReference type="STRING" id="1036808.A0A0C3EBJ2"/>
<gene>
    <name evidence="2" type="ORF">SCLCIDRAFT_542502</name>
</gene>
<feature type="region of interest" description="Disordered" evidence="1">
    <location>
        <begin position="1"/>
        <end position="88"/>
    </location>
</feature>
<evidence type="ECO:0000313" key="2">
    <source>
        <dbReference type="EMBL" id="KIM65336.1"/>
    </source>
</evidence>
<feature type="compositionally biased region" description="Basic and acidic residues" evidence="1">
    <location>
        <begin position="47"/>
        <end position="60"/>
    </location>
</feature>
<feature type="region of interest" description="Disordered" evidence="1">
    <location>
        <begin position="126"/>
        <end position="145"/>
    </location>
</feature>
<reference evidence="3" key="2">
    <citation type="submission" date="2015-01" db="EMBL/GenBank/DDBJ databases">
        <title>Evolutionary Origins and Diversification of the Mycorrhizal Mutualists.</title>
        <authorList>
            <consortium name="DOE Joint Genome Institute"/>
            <consortium name="Mycorrhizal Genomics Consortium"/>
            <person name="Kohler A."/>
            <person name="Kuo A."/>
            <person name="Nagy L.G."/>
            <person name="Floudas D."/>
            <person name="Copeland A."/>
            <person name="Barry K.W."/>
            <person name="Cichocki N."/>
            <person name="Veneault-Fourrey C."/>
            <person name="LaButti K."/>
            <person name="Lindquist E.A."/>
            <person name="Lipzen A."/>
            <person name="Lundell T."/>
            <person name="Morin E."/>
            <person name="Murat C."/>
            <person name="Riley R."/>
            <person name="Ohm R."/>
            <person name="Sun H."/>
            <person name="Tunlid A."/>
            <person name="Henrissat B."/>
            <person name="Grigoriev I.V."/>
            <person name="Hibbett D.S."/>
            <person name="Martin F."/>
        </authorList>
    </citation>
    <scope>NUCLEOTIDE SEQUENCE [LARGE SCALE GENOMIC DNA]</scope>
    <source>
        <strain evidence="3">Foug A</strain>
    </source>
</reference>
<sequence length="231" mass="24445">MPSLRRSASSPSVRSSPYPLSLSSASALSSRARMGGQQPRRSSGSDTSERRVLADIEWWRVADGQCPPTPDTDQDEVQPQSPTHASAGGAVTLLSAGGDAESPQTPLSIYASVNLTQLTSLDEYFPLSTSPNSPTTPSHGRYSSFSSVESTPEVITPPLSPLDLGLGSPTVVSPFDSPLGISSLRSSPCYPLLPMSSRSFSFGGFSNRDHCETHFTDLGGDSFSLDQNLFS</sequence>
<reference evidence="2 3" key="1">
    <citation type="submission" date="2014-04" db="EMBL/GenBank/DDBJ databases">
        <authorList>
            <consortium name="DOE Joint Genome Institute"/>
            <person name="Kuo A."/>
            <person name="Kohler A."/>
            <person name="Nagy L.G."/>
            <person name="Floudas D."/>
            <person name="Copeland A."/>
            <person name="Barry K.W."/>
            <person name="Cichocki N."/>
            <person name="Veneault-Fourrey C."/>
            <person name="LaButti K."/>
            <person name="Lindquist E.A."/>
            <person name="Lipzen A."/>
            <person name="Lundell T."/>
            <person name="Morin E."/>
            <person name="Murat C."/>
            <person name="Sun H."/>
            <person name="Tunlid A."/>
            <person name="Henrissat B."/>
            <person name="Grigoriev I.V."/>
            <person name="Hibbett D.S."/>
            <person name="Martin F."/>
            <person name="Nordberg H.P."/>
            <person name="Cantor M.N."/>
            <person name="Hua S.X."/>
        </authorList>
    </citation>
    <scope>NUCLEOTIDE SEQUENCE [LARGE SCALE GENOMIC DNA]</scope>
    <source>
        <strain evidence="2 3">Foug A</strain>
    </source>
</reference>
<accession>A0A0C3EBJ2</accession>
<proteinExistence type="predicted"/>
<dbReference type="AlphaFoldDB" id="A0A0C3EBJ2"/>
<keyword evidence="3" id="KW-1185">Reference proteome</keyword>
<feature type="compositionally biased region" description="Low complexity" evidence="1">
    <location>
        <begin position="1"/>
        <end position="32"/>
    </location>
</feature>
<evidence type="ECO:0000256" key="1">
    <source>
        <dbReference type="SAM" id="MobiDB-lite"/>
    </source>
</evidence>
<organism evidence="2 3">
    <name type="scientific">Scleroderma citrinum Foug A</name>
    <dbReference type="NCBI Taxonomy" id="1036808"/>
    <lineage>
        <taxon>Eukaryota</taxon>
        <taxon>Fungi</taxon>
        <taxon>Dikarya</taxon>
        <taxon>Basidiomycota</taxon>
        <taxon>Agaricomycotina</taxon>
        <taxon>Agaricomycetes</taxon>
        <taxon>Agaricomycetidae</taxon>
        <taxon>Boletales</taxon>
        <taxon>Sclerodermatineae</taxon>
        <taxon>Sclerodermataceae</taxon>
        <taxon>Scleroderma</taxon>
    </lineage>
</organism>
<dbReference type="EMBL" id="KN822023">
    <property type="protein sequence ID" value="KIM65336.1"/>
    <property type="molecule type" value="Genomic_DNA"/>
</dbReference>
<evidence type="ECO:0000313" key="3">
    <source>
        <dbReference type="Proteomes" id="UP000053989"/>
    </source>
</evidence>
<dbReference type="HOGENOM" id="CLU_101465_0_0_1"/>
<dbReference type="OrthoDB" id="3236040at2759"/>
<dbReference type="InParanoid" id="A0A0C3EBJ2"/>